<keyword evidence="2" id="KW-0378">Hydrolase</keyword>
<dbReference type="GO" id="GO:0016787">
    <property type="term" value="F:hydrolase activity"/>
    <property type="evidence" value="ECO:0007669"/>
    <property type="project" value="UniProtKB-KW"/>
</dbReference>
<keyword evidence="4" id="KW-1185">Reference proteome</keyword>
<dbReference type="NCBIfam" id="TIGR01840">
    <property type="entry name" value="esterase_phb"/>
    <property type="match status" value="1"/>
</dbReference>
<dbReference type="PANTHER" id="PTHR43037:SF1">
    <property type="entry name" value="BLL1128 PROTEIN"/>
    <property type="match status" value="1"/>
</dbReference>
<accession>A0A7Y9U4Y6</accession>
<dbReference type="InterPro" id="IPR010126">
    <property type="entry name" value="Esterase_phb"/>
</dbReference>
<dbReference type="Proteomes" id="UP000518288">
    <property type="component" value="Unassembled WGS sequence"/>
</dbReference>
<dbReference type="AlphaFoldDB" id="A0A7Y9U4Y6"/>
<dbReference type="PANTHER" id="PTHR43037">
    <property type="entry name" value="UNNAMED PRODUCT-RELATED"/>
    <property type="match status" value="1"/>
</dbReference>
<dbReference type="RefSeq" id="WP_179632018.1">
    <property type="nucleotide sequence ID" value="NZ_CAXYYM010000080.1"/>
</dbReference>
<organism evidence="3 4">
    <name type="scientific">Sphaerotilus montanus</name>
    <dbReference type="NCBI Taxonomy" id="522889"/>
    <lineage>
        <taxon>Bacteria</taxon>
        <taxon>Pseudomonadati</taxon>
        <taxon>Pseudomonadota</taxon>
        <taxon>Betaproteobacteria</taxon>
        <taxon>Burkholderiales</taxon>
        <taxon>Sphaerotilaceae</taxon>
        <taxon>Sphaerotilus</taxon>
    </lineage>
</organism>
<dbReference type="SUPFAM" id="SSF53474">
    <property type="entry name" value="alpha/beta-Hydrolases"/>
    <property type="match status" value="1"/>
</dbReference>
<gene>
    <name evidence="3" type="ORF">BDD16_000077</name>
</gene>
<keyword evidence="1" id="KW-0732">Signal</keyword>
<evidence type="ECO:0000256" key="2">
    <source>
        <dbReference type="ARBA" id="ARBA00022801"/>
    </source>
</evidence>
<evidence type="ECO:0000256" key="1">
    <source>
        <dbReference type="ARBA" id="ARBA00022729"/>
    </source>
</evidence>
<dbReference type="EMBL" id="JACCFH010000001">
    <property type="protein sequence ID" value="NYG31091.1"/>
    <property type="molecule type" value="Genomic_DNA"/>
</dbReference>
<dbReference type="InterPro" id="IPR050955">
    <property type="entry name" value="Plant_Biomass_Hydrol_Est"/>
</dbReference>
<dbReference type="InterPro" id="IPR029058">
    <property type="entry name" value="AB_hydrolase_fold"/>
</dbReference>
<evidence type="ECO:0000313" key="4">
    <source>
        <dbReference type="Proteomes" id="UP000518288"/>
    </source>
</evidence>
<dbReference type="Gene3D" id="3.40.50.1820">
    <property type="entry name" value="alpha/beta hydrolase"/>
    <property type="match status" value="1"/>
</dbReference>
<dbReference type="GO" id="GO:0005576">
    <property type="term" value="C:extracellular region"/>
    <property type="evidence" value="ECO:0007669"/>
    <property type="project" value="InterPro"/>
</dbReference>
<protein>
    <submittedName>
        <fullName evidence="3">Poly(Hydroxyalkanoate) depolymerase family esterase</fullName>
    </submittedName>
</protein>
<reference evidence="3 4" key="1">
    <citation type="submission" date="2020-07" db="EMBL/GenBank/DDBJ databases">
        <title>Genomic Encyclopedia of Archaeal and Bacterial Type Strains, Phase II (KMG-II): from individual species to whole genera.</title>
        <authorList>
            <person name="Goeker M."/>
        </authorList>
    </citation>
    <scope>NUCLEOTIDE SEQUENCE [LARGE SCALE GENOMIC DNA]</scope>
    <source>
        <strain evidence="3 4">DSM 21226</strain>
    </source>
</reference>
<dbReference type="Pfam" id="PF10503">
    <property type="entry name" value="Esterase_PHB"/>
    <property type="match status" value="1"/>
</dbReference>
<comment type="caution">
    <text evidence="3">The sequence shown here is derived from an EMBL/GenBank/DDBJ whole genome shotgun (WGS) entry which is preliminary data.</text>
</comment>
<sequence>MARRRVKLSPLLASTQRLTTAAGKMVQRAVNKAVKQGVRQAVQQIGQQTRAHAKAHAPPRTGDWSTGLVFGPAGARRYRLYLPPGLRAGAAVPLLVMLHGCNQDAEGFAALTRMNRLAAKQGFAVLYPEQDRLANPQGCWNWYGTRSHLADAEAATLLLALDQVLRLHPIDGTRVAVAGLSAGASMAALLVARAPDRFVAVAMHSGVPPGSADSSLSAMRAMFGHGTPDALGASAAHWPPLLVLHGTMDFVVSTNNGVDAAALWAAALDARATAERTVQRGERRAMRITDYRVGRQTVVTLALVTGMGHAWSGAAKSLPFSDPTGPDASALIWAFVRRQFPR</sequence>
<name>A0A7Y9U4Y6_9BURK</name>
<proteinExistence type="predicted"/>
<evidence type="ECO:0000313" key="3">
    <source>
        <dbReference type="EMBL" id="NYG31091.1"/>
    </source>
</evidence>